<evidence type="ECO:0000259" key="3">
    <source>
        <dbReference type="Pfam" id="PF03168"/>
    </source>
</evidence>
<protein>
    <recommendedName>
        <fullName evidence="3">Late embryogenesis abundant protein LEA-2 subgroup domain-containing protein</fullName>
    </recommendedName>
</protein>
<dbReference type="PANTHER" id="PTHR31852">
    <property type="entry name" value="LATE EMBRYOGENESIS ABUNDANT (LEA) HYDROXYPROLINE-RICH GLYCOPROTEIN FAMILY"/>
    <property type="match status" value="1"/>
</dbReference>
<evidence type="ECO:0000256" key="2">
    <source>
        <dbReference type="SAM" id="Phobius"/>
    </source>
</evidence>
<dbReference type="Proteomes" id="UP000607653">
    <property type="component" value="Unassembled WGS sequence"/>
</dbReference>
<dbReference type="Pfam" id="PF03168">
    <property type="entry name" value="LEA_2"/>
    <property type="match status" value="1"/>
</dbReference>
<keyword evidence="2" id="KW-1133">Transmembrane helix</keyword>
<accession>A0A822ZFC6</accession>
<feature type="region of interest" description="Disordered" evidence="1">
    <location>
        <begin position="1"/>
        <end position="28"/>
    </location>
</feature>
<organism evidence="4 5">
    <name type="scientific">Nelumbo nucifera</name>
    <name type="common">Sacred lotus</name>
    <dbReference type="NCBI Taxonomy" id="4432"/>
    <lineage>
        <taxon>Eukaryota</taxon>
        <taxon>Viridiplantae</taxon>
        <taxon>Streptophyta</taxon>
        <taxon>Embryophyta</taxon>
        <taxon>Tracheophyta</taxon>
        <taxon>Spermatophyta</taxon>
        <taxon>Magnoliopsida</taxon>
        <taxon>Proteales</taxon>
        <taxon>Nelumbonaceae</taxon>
        <taxon>Nelumbo</taxon>
    </lineage>
</organism>
<evidence type="ECO:0000313" key="5">
    <source>
        <dbReference type="Proteomes" id="UP000607653"/>
    </source>
</evidence>
<sequence length="223" mass="24902">MAEKDQVHPLAPASQRARSDEESTRNTLQAKEFRRKRNVKCFAYIAAFVVFQTIIILVFALTVLKIKTPSVKLSSVTVDNLSLNPNTTASTVSPSFSMTVVAQVAVKNKNFGHFKFDNSTAIISYRGVAVGEALIPRARAKARKTRRMDVTMEVTSQRMSDDALGLENLRTDIDSGFLSFTSYAKLSGKVHLIKIMKKRKTAEMKCSFMVNLRDKTIQNLSCE</sequence>
<gene>
    <name evidence="4" type="ORF">HUJ06_001450</name>
</gene>
<dbReference type="AlphaFoldDB" id="A0A822ZFC6"/>
<proteinExistence type="predicted"/>
<keyword evidence="2" id="KW-0472">Membrane</keyword>
<dbReference type="EMBL" id="DUZY01000006">
    <property type="protein sequence ID" value="DAD43220.1"/>
    <property type="molecule type" value="Genomic_DNA"/>
</dbReference>
<comment type="caution">
    <text evidence="4">The sequence shown here is derived from an EMBL/GenBank/DDBJ whole genome shotgun (WGS) entry which is preliminary data.</text>
</comment>
<name>A0A822ZFC6_NELNU</name>
<reference evidence="4 5" key="1">
    <citation type="journal article" date="2020" name="Mol. Biol. Evol.">
        <title>Distinct Expression and Methylation Patterns for Genes with Different Fates following a Single Whole-Genome Duplication in Flowering Plants.</title>
        <authorList>
            <person name="Shi T."/>
            <person name="Rahmani R.S."/>
            <person name="Gugger P.F."/>
            <person name="Wang M."/>
            <person name="Li H."/>
            <person name="Zhang Y."/>
            <person name="Li Z."/>
            <person name="Wang Q."/>
            <person name="Van de Peer Y."/>
            <person name="Marchal K."/>
            <person name="Chen J."/>
        </authorList>
    </citation>
    <scope>NUCLEOTIDE SEQUENCE [LARGE SCALE GENOMIC DNA]</scope>
    <source>
        <tissue evidence="4">Leaf</tissue>
    </source>
</reference>
<feature type="domain" description="Late embryogenesis abundant protein LEA-2 subgroup" evidence="3">
    <location>
        <begin position="104"/>
        <end position="207"/>
    </location>
</feature>
<evidence type="ECO:0000256" key="1">
    <source>
        <dbReference type="SAM" id="MobiDB-lite"/>
    </source>
</evidence>
<dbReference type="InterPro" id="IPR004864">
    <property type="entry name" value="LEA_2"/>
</dbReference>
<dbReference type="InterPro" id="IPR055301">
    <property type="entry name" value="Lea14-like_2"/>
</dbReference>
<evidence type="ECO:0000313" key="4">
    <source>
        <dbReference type="EMBL" id="DAD43220.1"/>
    </source>
</evidence>
<feature type="transmembrane region" description="Helical" evidence="2">
    <location>
        <begin position="41"/>
        <end position="64"/>
    </location>
</feature>
<keyword evidence="5" id="KW-1185">Reference proteome</keyword>
<dbReference type="Gene3D" id="2.60.40.1820">
    <property type="match status" value="1"/>
</dbReference>
<keyword evidence="2" id="KW-0812">Transmembrane</keyword>